<proteinExistence type="predicted"/>
<gene>
    <name evidence="2" type="ORF">DOK78_002695</name>
</gene>
<dbReference type="InterPro" id="IPR002930">
    <property type="entry name" value="GCV_H"/>
</dbReference>
<reference evidence="2 3" key="1">
    <citation type="submission" date="2021-03" db="EMBL/GenBank/DDBJ databases">
        <authorList>
            <person name="Gilmore M.S."/>
            <person name="Schwartzman J."/>
            <person name="Van Tyne D."/>
            <person name="Martin M."/>
            <person name="Earl A.M."/>
            <person name="Manson A.L."/>
            <person name="Straub T."/>
            <person name="Salamzade R."/>
            <person name="Saavedra J."/>
            <person name="Lebreton F."/>
            <person name="Prichula J."/>
            <person name="Schaufler K."/>
            <person name="Gaca A."/>
            <person name="Sgardioli B."/>
            <person name="Wagenaar J."/>
            <person name="Strong T."/>
        </authorList>
    </citation>
    <scope>NUCLEOTIDE SEQUENCE [LARGE SCALE GENOMIC DNA]</scope>
    <source>
        <strain evidence="2 3">DIV2402</strain>
    </source>
</reference>
<dbReference type="Gene3D" id="2.40.50.100">
    <property type="match status" value="1"/>
</dbReference>
<dbReference type="RefSeq" id="WP_207941789.1">
    <property type="nucleotide sequence ID" value="NZ_CP147251.1"/>
</dbReference>
<dbReference type="InterPro" id="IPR011053">
    <property type="entry name" value="Single_hybrid_motif"/>
</dbReference>
<evidence type="ECO:0000313" key="2">
    <source>
        <dbReference type="EMBL" id="WYJ78039.1"/>
    </source>
</evidence>
<dbReference type="PANTHER" id="PTHR11715:SF3">
    <property type="entry name" value="GLYCINE CLEAVAGE SYSTEM H PROTEIN-RELATED"/>
    <property type="match status" value="1"/>
</dbReference>
<dbReference type="InterPro" id="IPR033753">
    <property type="entry name" value="GCV_H/Fam206"/>
</dbReference>
<dbReference type="EMBL" id="CP147251">
    <property type="protein sequence ID" value="WYJ78039.1"/>
    <property type="molecule type" value="Genomic_DNA"/>
</dbReference>
<dbReference type="Proteomes" id="UP000664701">
    <property type="component" value="Chromosome"/>
</dbReference>
<name>A0ABZ2SVC5_9ENTE</name>
<accession>A0ABZ2SVC5</accession>
<protein>
    <submittedName>
        <fullName evidence="2">Glycine cleavage system H protein</fullName>
    </submittedName>
</protein>
<keyword evidence="1" id="KW-0450">Lipoyl</keyword>
<organism evidence="2 3">
    <name type="scientific">Candidatus Enterococcus lowellii</name>
    <dbReference type="NCBI Taxonomy" id="2230877"/>
    <lineage>
        <taxon>Bacteria</taxon>
        <taxon>Bacillati</taxon>
        <taxon>Bacillota</taxon>
        <taxon>Bacilli</taxon>
        <taxon>Lactobacillales</taxon>
        <taxon>Enterococcaceae</taxon>
        <taxon>Enterococcus</taxon>
    </lineage>
</organism>
<sequence>MKKIVFKETEHFWILFNGKEYVVGLTKLSQQALKTATHLELPKELQAFQQGEPLIECNFNQTVSKFVSPLTGVISSINEKINQDMQVLHTEDELDAWVLAFKDVEQDEFIAL</sequence>
<evidence type="ECO:0000256" key="1">
    <source>
        <dbReference type="ARBA" id="ARBA00022823"/>
    </source>
</evidence>
<evidence type="ECO:0000313" key="3">
    <source>
        <dbReference type="Proteomes" id="UP000664701"/>
    </source>
</evidence>
<keyword evidence="3" id="KW-1185">Reference proteome</keyword>
<reference evidence="2 3" key="2">
    <citation type="submission" date="2024-03" db="EMBL/GenBank/DDBJ databases">
        <title>The Genome Sequence of Enterococcus sp. DIV2402.</title>
        <authorList>
            <consortium name="The Broad Institute Genomics Platform"/>
            <consortium name="The Broad Institute Microbial Omics Core"/>
            <consortium name="The Broad Institute Genomic Center for Infectious Diseases"/>
            <person name="Earl A."/>
            <person name="Manson A."/>
            <person name="Gilmore M."/>
            <person name="Schwartman J."/>
            <person name="Shea T."/>
            <person name="Abouelleil A."/>
            <person name="Cao P."/>
            <person name="Chapman S."/>
            <person name="Cusick C."/>
            <person name="Young S."/>
            <person name="Neafsey D."/>
            <person name="Nusbaum C."/>
            <person name="Birren B."/>
        </authorList>
    </citation>
    <scope>NUCLEOTIDE SEQUENCE [LARGE SCALE GENOMIC DNA]</scope>
    <source>
        <strain evidence="2 3">DIV2402</strain>
    </source>
</reference>
<dbReference type="PANTHER" id="PTHR11715">
    <property type="entry name" value="GLYCINE CLEAVAGE SYSTEM H PROTEIN"/>
    <property type="match status" value="1"/>
</dbReference>
<dbReference type="Pfam" id="PF01597">
    <property type="entry name" value="GCV_H"/>
    <property type="match status" value="1"/>
</dbReference>
<dbReference type="SUPFAM" id="SSF51230">
    <property type="entry name" value="Single hybrid motif"/>
    <property type="match status" value="1"/>
</dbReference>